<dbReference type="Pfam" id="PF01734">
    <property type="entry name" value="Patatin"/>
    <property type="match status" value="1"/>
</dbReference>
<feature type="signal peptide" evidence="3">
    <location>
        <begin position="1"/>
        <end position="21"/>
    </location>
</feature>
<feature type="region of interest" description="Disordered" evidence="2">
    <location>
        <begin position="435"/>
        <end position="456"/>
    </location>
</feature>
<keyword evidence="3" id="KW-0732">Signal</keyword>
<evidence type="ECO:0000256" key="2">
    <source>
        <dbReference type="SAM" id="MobiDB-lite"/>
    </source>
</evidence>
<protein>
    <recommendedName>
        <fullName evidence="4">PNPLA domain-containing protein</fullName>
    </recommendedName>
</protein>
<dbReference type="GO" id="GO:0006629">
    <property type="term" value="P:lipid metabolic process"/>
    <property type="evidence" value="ECO:0007669"/>
    <property type="project" value="UniProtKB-KW"/>
</dbReference>
<comment type="caution">
    <text evidence="5">The sequence shown here is derived from an EMBL/GenBank/DDBJ whole genome shotgun (WGS) entry which is preliminary data.</text>
</comment>
<reference evidence="6" key="1">
    <citation type="journal article" date="2020" name="Appl. Environ. Microbiol.">
        <title>Diazotrophic Anaeromyxobacter Isolates from Soils.</title>
        <authorList>
            <person name="Masuda Y."/>
            <person name="Yamanaka H."/>
            <person name="Xu Z.X."/>
            <person name="Shiratori Y."/>
            <person name="Aono T."/>
            <person name="Amachi S."/>
            <person name="Senoo K."/>
            <person name="Itoh H."/>
        </authorList>
    </citation>
    <scope>NUCLEOTIDE SEQUENCE [LARGE SCALE GENOMIC DNA]</scope>
    <source>
        <strain evidence="6">R267</strain>
    </source>
</reference>
<dbReference type="SUPFAM" id="SSF52151">
    <property type="entry name" value="FabD/lysophospholipase-like"/>
    <property type="match status" value="1"/>
</dbReference>
<sequence>MHSVTPAILAFVLAQAAPAPAAPEQLRRTDIPVALVLSGGVSLGSYEAGLSWAVVRFSRDASSRPLAAGGAPRLVAVTGASAGSINALLSGALWCSEGGSDEDAVDHNLLHDLWMGVGLDALLPDDAAGYLPGDALLSSRPLLDAFGQFERRLGAAAAWRRFRPGCRLPIGLTVTRARAAEHEVGGLTLRTQRFALPWRLEVGAEGDPHVVSQRLADAEARSDVIDIARRDRSELGTALSWPQVMQGLLASSAFPLAFRARELCDCAARCPPSSQVKTGTCEGPLGTITHLSCPARSPEGEPLTLCPHQYVDGGIFDNTPVGLGVDLTQSLSTTQPLQPVTYVYIDPDLRRLRPVASENGAPPPSTPTPTRALAQNLEEAARLASELVATARTEDLSRTLRNGSWNVTTRRLLYETASSLLSFATVERDAAVALGRSTPDSEPPLGDAEPSPAARGPLGRALLRCFATRRRDPASVRSCARELADVVAGRDPPGVRSPPGEEEVVLLAEAMRHAGSEVLRDHVTGSAHDPEMFAREMRIGAVGMRFLANEMMRVARGALPEPRVKLFRGALLDTIQVGRALGVEVAHLSNAAAVEQLGALRADPTLGAAAAQASATILASPDVLFVPDELHPVLQAAARAPAAEGALRMLREIVRVAPTLQAEIVRLNRLGREAEALQQNRTERTLMLSRRFAPITGSQLGNFGAFLDRPFREYDYTAGVYDASHAIALALCEEEAVTGAPRAARDNASSELDVHAPETQRCVGVALERVLRQLDVDGSATAGHVVRMLARAELEASLGEAGARGMEGDPSWAWVATPTHGPPDDAVVTVAEVLLSARVACGPEAPSPCIRELSFDEFLSALRARHYQPNDLQMRALVEDPDAWTRRTLRRLLDRSYERELARPASADLAPAVLLAHRVGELWLRGPASTGPFPRLALDSSTIPAKGQSASLDRWRLAAHLVPYRLELDVARGGVSASWLDPALWLGRHASLVAEITPISYEAARNRLSSSLALMPTLHVSGLSIGAGPRGSVGWSDGGTSLGAALRVSAFQQRFSISMGTDAFPARGRDLFFTIGVSDLNGAFFWLLGG</sequence>
<dbReference type="EMBL" id="BJTG01000003">
    <property type="protein sequence ID" value="GEJ56569.1"/>
    <property type="molecule type" value="Genomic_DNA"/>
</dbReference>
<dbReference type="InterPro" id="IPR016035">
    <property type="entry name" value="Acyl_Trfase/lysoPLipase"/>
</dbReference>
<name>A0A7I9VK55_9BACT</name>
<evidence type="ECO:0000313" key="6">
    <source>
        <dbReference type="Proteomes" id="UP000503640"/>
    </source>
</evidence>
<gene>
    <name evidence="5" type="ORF">AMYX_13100</name>
</gene>
<dbReference type="Proteomes" id="UP000503640">
    <property type="component" value="Unassembled WGS sequence"/>
</dbReference>
<keyword evidence="1" id="KW-0443">Lipid metabolism</keyword>
<keyword evidence="6" id="KW-1185">Reference proteome</keyword>
<feature type="chain" id="PRO_5029659016" description="PNPLA domain-containing protein" evidence="3">
    <location>
        <begin position="22"/>
        <end position="1090"/>
    </location>
</feature>
<dbReference type="AlphaFoldDB" id="A0A7I9VK55"/>
<organism evidence="5 6">
    <name type="scientific">Anaeromyxobacter diazotrophicus</name>
    <dbReference type="NCBI Taxonomy" id="2590199"/>
    <lineage>
        <taxon>Bacteria</taxon>
        <taxon>Pseudomonadati</taxon>
        <taxon>Myxococcota</taxon>
        <taxon>Myxococcia</taxon>
        <taxon>Myxococcales</taxon>
        <taxon>Cystobacterineae</taxon>
        <taxon>Anaeromyxobacteraceae</taxon>
        <taxon>Anaeromyxobacter</taxon>
    </lineage>
</organism>
<evidence type="ECO:0000256" key="3">
    <source>
        <dbReference type="SAM" id="SignalP"/>
    </source>
</evidence>
<proteinExistence type="predicted"/>
<evidence type="ECO:0000256" key="1">
    <source>
        <dbReference type="ARBA" id="ARBA00023098"/>
    </source>
</evidence>
<evidence type="ECO:0000313" key="5">
    <source>
        <dbReference type="EMBL" id="GEJ56569.1"/>
    </source>
</evidence>
<feature type="domain" description="PNPLA" evidence="4">
    <location>
        <begin position="35"/>
        <end position="322"/>
    </location>
</feature>
<evidence type="ECO:0000259" key="4">
    <source>
        <dbReference type="Pfam" id="PF01734"/>
    </source>
</evidence>
<dbReference type="InterPro" id="IPR002641">
    <property type="entry name" value="PNPLA_dom"/>
</dbReference>
<accession>A0A7I9VK55</accession>